<dbReference type="AlphaFoldDB" id="A0AAW8R3I1"/>
<comment type="caution">
    <text evidence="2">The sequence shown here is derived from an EMBL/GenBank/DDBJ whole genome shotgun (WGS) entry which is preliminary data.</text>
</comment>
<dbReference type="RefSeq" id="WP_311360476.1">
    <property type="nucleotide sequence ID" value="NZ_JAVRIE010000001.1"/>
</dbReference>
<sequence length="129" mass="14197">MNKLLPIAIAILGGLSIAFFGVHLTGYTAAFAMPKSFNTVLSMLLWDIFVVQLLGFGLLAAAFAFLYSRLCTGSFLNSVIVVFGACQVSLMYPFTYSIYWVNFFVILCALIVGYLTAKVTYNNTLENAY</sequence>
<proteinExistence type="predicted"/>
<dbReference type="EMBL" id="JAVRIE010000001">
    <property type="protein sequence ID" value="MDT0581698.1"/>
    <property type="molecule type" value="Genomic_DNA"/>
</dbReference>
<feature type="transmembrane region" description="Helical" evidence="1">
    <location>
        <begin position="74"/>
        <end position="92"/>
    </location>
</feature>
<keyword evidence="1" id="KW-1133">Transmembrane helix</keyword>
<keyword evidence="1" id="KW-0812">Transmembrane</keyword>
<feature type="transmembrane region" description="Helical" evidence="1">
    <location>
        <begin position="44"/>
        <end position="67"/>
    </location>
</feature>
<reference evidence="2 3" key="1">
    <citation type="submission" date="2023-09" db="EMBL/GenBank/DDBJ databases">
        <authorList>
            <person name="Rey-Velasco X."/>
        </authorList>
    </citation>
    <scope>NUCLEOTIDE SEQUENCE [LARGE SCALE GENOMIC DNA]</scope>
    <source>
        <strain evidence="2 3">W409</strain>
    </source>
</reference>
<protein>
    <submittedName>
        <fullName evidence="2">Uncharacterized protein</fullName>
    </submittedName>
</protein>
<organism evidence="2 3">
    <name type="scientific">Brumicola blandensis</name>
    <dbReference type="NCBI Taxonomy" id="3075611"/>
    <lineage>
        <taxon>Bacteria</taxon>
        <taxon>Pseudomonadati</taxon>
        <taxon>Pseudomonadota</taxon>
        <taxon>Gammaproteobacteria</taxon>
        <taxon>Alteromonadales</taxon>
        <taxon>Alteromonadaceae</taxon>
        <taxon>Brumicola</taxon>
    </lineage>
</organism>
<feature type="transmembrane region" description="Helical" evidence="1">
    <location>
        <begin position="98"/>
        <end position="117"/>
    </location>
</feature>
<keyword evidence="3" id="KW-1185">Reference proteome</keyword>
<evidence type="ECO:0000256" key="1">
    <source>
        <dbReference type="SAM" id="Phobius"/>
    </source>
</evidence>
<dbReference type="Proteomes" id="UP001249020">
    <property type="component" value="Unassembled WGS sequence"/>
</dbReference>
<evidence type="ECO:0000313" key="3">
    <source>
        <dbReference type="Proteomes" id="UP001249020"/>
    </source>
</evidence>
<name>A0AAW8R3I1_9ALTE</name>
<evidence type="ECO:0000313" key="2">
    <source>
        <dbReference type="EMBL" id="MDT0581698.1"/>
    </source>
</evidence>
<accession>A0AAW8R3I1</accession>
<keyword evidence="1" id="KW-0472">Membrane</keyword>
<gene>
    <name evidence="2" type="ORF">RM544_04035</name>
</gene>